<keyword evidence="1" id="KW-0812">Transmembrane</keyword>
<keyword evidence="1" id="KW-1133">Transmembrane helix</keyword>
<evidence type="ECO:0000313" key="2">
    <source>
        <dbReference type="EMBL" id="JAD28907.1"/>
    </source>
</evidence>
<sequence length="45" mass="5125">MSLLLHLWNLIAPIWIVSPYIFSCYCCSGVIISSLRSIPVSVWSR</sequence>
<accession>A0A0A8Z223</accession>
<reference evidence="2" key="1">
    <citation type="submission" date="2014-09" db="EMBL/GenBank/DDBJ databases">
        <authorList>
            <person name="Magalhaes I.L.F."/>
            <person name="Oliveira U."/>
            <person name="Santos F.R."/>
            <person name="Vidigal T.H.D.A."/>
            <person name="Brescovit A.D."/>
            <person name="Santos A.J."/>
        </authorList>
    </citation>
    <scope>NUCLEOTIDE SEQUENCE</scope>
    <source>
        <tissue evidence="2">Shoot tissue taken approximately 20 cm above the soil surface</tissue>
    </source>
</reference>
<organism evidence="2">
    <name type="scientific">Arundo donax</name>
    <name type="common">Giant reed</name>
    <name type="synonym">Donax arundinaceus</name>
    <dbReference type="NCBI Taxonomy" id="35708"/>
    <lineage>
        <taxon>Eukaryota</taxon>
        <taxon>Viridiplantae</taxon>
        <taxon>Streptophyta</taxon>
        <taxon>Embryophyta</taxon>
        <taxon>Tracheophyta</taxon>
        <taxon>Spermatophyta</taxon>
        <taxon>Magnoliopsida</taxon>
        <taxon>Liliopsida</taxon>
        <taxon>Poales</taxon>
        <taxon>Poaceae</taxon>
        <taxon>PACMAD clade</taxon>
        <taxon>Arundinoideae</taxon>
        <taxon>Arundineae</taxon>
        <taxon>Arundo</taxon>
    </lineage>
</organism>
<reference evidence="2" key="2">
    <citation type="journal article" date="2015" name="Data Brief">
        <title>Shoot transcriptome of the giant reed, Arundo donax.</title>
        <authorList>
            <person name="Barrero R.A."/>
            <person name="Guerrero F.D."/>
            <person name="Moolhuijzen P."/>
            <person name="Goolsby J.A."/>
            <person name="Tidwell J."/>
            <person name="Bellgard S.E."/>
            <person name="Bellgard M.I."/>
        </authorList>
    </citation>
    <scope>NUCLEOTIDE SEQUENCE</scope>
    <source>
        <tissue evidence="2">Shoot tissue taken approximately 20 cm above the soil surface</tissue>
    </source>
</reference>
<dbReference type="AlphaFoldDB" id="A0A0A8Z223"/>
<keyword evidence="1" id="KW-0472">Membrane</keyword>
<name>A0A0A8Z223_ARUDO</name>
<proteinExistence type="predicted"/>
<protein>
    <submittedName>
        <fullName evidence="2">Uncharacterized protein</fullName>
    </submittedName>
</protein>
<feature type="transmembrane region" description="Helical" evidence="1">
    <location>
        <begin position="12"/>
        <end position="35"/>
    </location>
</feature>
<dbReference type="EMBL" id="GBRH01268988">
    <property type="protein sequence ID" value="JAD28907.1"/>
    <property type="molecule type" value="Transcribed_RNA"/>
</dbReference>
<evidence type="ECO:0000256" key="1">
    <source>
        <dbReference type="SAM" id="Phobius"/>
    </source>
</evidence>